<comment type="caution">
    <text evidence="2">The sequence shown here is derived from an EMBL/GenBank/DDBJ whole genome shotgun (WGS) entry which is preliminary data.</text>
</comment>
<evidence type="ECO:0008006" key="4">
    <source>
        <dbReference type="Google" id="ProtNLM"/>
    </source>
</evidence>
<dbReference type="AlphaFoldDB" id="A0ABD0JYY3"/>
<organism evidence="2 3">
    <name type="scientific">Batillaria attramentaria</name>
    <dbReference type="NCBI Taxonomy" id="370345"/>
    <lineage>
        <taxon>Eukaryota</taxon>
        <taxon>Metazoa</taxon>
        <taxon>Spiralia</taxon>
        <taxon>Lophotrochozoa</taxon>
        <taxon>Mollusca</taxon>
        <taxon>Gastropoda</taxon>
        <taxon>Caenogastropoda</taxon>
        <taxon>Sorbeoconcha</taxon>
        <taxon>Cerithioidea</taxon>
        <taxon>Batillariidae</taxon>
        <taxon>Batillaria</taxon>
    </lineage>
</organism>
<accession>A0ABD0JYY3</accession>
<reference evidence="2 3" key="1">
    <citation type="journal article" date="2023" name="Sci. Data">
        <title>Genome assembly of the Korean intertidal mud-creeper Batillaria attramentaria.</title>
        <authorList>
            <person name="Patra A.K."/>
            <person name="Ho P.T."/>
            <person name="Jun S."/>
            <person name="Lee S.J."/>
            <person name="Kim Y."/>
            <person name="Won Y.J."/>
        </authorList>
    </citation>
    <scope>NUCLEOTIDE SEQUENCE [LARGE SCALE GENOMIC DNA]</scope>
    <source>
        <strain evidence="2">Wonlab-2016</strain>
    </source>
</reference>
<keyword evidence="3" id="KW-1185">Reference proteome</keyword>
<sequence length="157" mass="17198">MATITFAVAVVWAVVMSTRYVFVSSEGCVNTTTGVKSFKLEITPTTRTPVTGGAVTFKCSIEFETASAQRLKTRLHHLWLYAPHLSTRMAGFHPQKPPNPQDPDVSQSPFGGLIAAFFYPNYRYGTKAQCAVTMESTTAGSSYLTRTNLAKASRAHR</sequence>
<gene>
    <name evidence="2" type="ORF">BaRGS_00028445</name>
</gene>
<evidence type="ECO:0000313" key="3">
    <source>
        <dbReference type="Proteomes" id="UP001519460"/>
    </source>
</evidence>
<proteinExistence type="predicted"/>
<dbReference type="Proteomes" id="UP001519460">
    <property type="component" value="Unassembled WGS sequence"/>
</dbReference>
<evidence type="ECO:0000313" key="2">
    <source>
        <dbReference type="EMBL" id="KAK7480277.1"/>
    </source>
</evidence>
<name>A0ABD0JYY3_9CAEN</name>
<keyword evidence="1" id="KW-0732">Signal</keyword>
<evidence type="ECO:0000256" key="1">
    <source>
        <dbReference type="SAM" id="SignalP"/>
    </source>
</evidence>
<feature type="chain" id="PRO_5044788904" description="Secreted protein" evidence="1">
    <location>
        <begin position="26"/>
        <end position="157"/>
    </location>
</feature>
<dbReference type="EMBL" id="JACVVK020000284">
    <property type="protein sequence ID" value="KAK7480277.1"/>
    <property type="molecule type" value="Genomic_DNA"/>
</dbReference>
<protein>
    <recommendedName>
        <fullName evidence="4">Secreted protein</fullName>
    </recommendedName>
</protein>
<feature type="signal peptide" evidence="1">
    <location>
        <begin position="1"/>
        <end position="25"/>
    </location>
</feature>